<dbReference type="Gene3D" id="1.10.443.10">
    <property type="entry name" value="Intergrase catalytic core"/>
    <property type="match status" value="1"/>
</dbReference>
<dbReference type="GeneID" id="34231826"/>
<sequence>MDLILSMHPMARAWLLDGPLSSYVGAFQALLERGRYAEGSSETALRAWSHFAHWMAKCQVSAEQIDEALVEQFLDSHLPRCDCHPAALRTRSGLSASLGHLLALLREQHVIVELPGPSGPIAEELNRYNVHMRDARGLAIGTREDRLVLVGRLLQCKFAGKAIAIGELQPEDVRGFIATELTRVSSGSHSSAVTAALRAYFRYRGTCGDAVNSLLGAISSPVRWSQASLPRALTTEEVQRLEAHCAEAKRAPLRLLAMVRLALDLGLRVGEIAKLEIGDFDWRAGTVTLKRTKSQRQDVLPLPVLTGQALAEYMRHERPATTLPSLFVRRLAPHDKPIGVDAVSQAIGRALRGAGISRGCHSLRHTLACRLVNSGSSIKEVADVLRHRSLDTSLIYAKLDLQLLAEVALPWPGSAS</sequence>
<dbReference type="STRING" id="592050.SAMN05421875_12141"/>
<dbReference type="EMBL" id="FNQJ01000021">
    <property type="protein sequence ID" value="SEA64817.1"/>
    <property type="molecule type" value="Genomic_DNA"/>
</dbReference>
<evidence type="ECO:0000259" key="3">
    <source>
        <dbReference type="PROSITE" id="PS51898"/>
    </source>
</evidence>
<dbReference type="PROSITE" id="PS51898">
    <property type="entry name" value="TYR_RECOMBINASE"/>
    <property type="match status" value="1"/>
</dbReference>
<dbReference type="PANTHER" id="PTHR30349">
    <property type="entry name" value="PHAGE INTEGRASE-RELATED"/>
    <property type="match status" value="1"/>
</dbReference>
<dbReference type="Proteomes" id="UP000199002">
    <property type="component" value="Unassembled WGS sequence"/>
</dbReference>
<protein>
    <submittedName>
        <fullName evidence="4">Site-specific recombinase XerD</fullName>
    </submittedName>
</protein>
<keyword evidence="1" id="KW-0229">DNA integration</keyword>
<reference evidence="5" key="1">
    <citation type="submission" date="2016-10" db="EMBL/GenBank/DDBJ databases">
        <authorList>
            <person name="Varghese N."/>
            <person name="Submissions S."/>
        </authorList>
    </citation>
    <scope>NUCLEOTIDE SEQUENCE [LARGE SCALE GENOMIC DNA]</scope>
    <source>
        <strain evidence="5">DSM 25157</strain>
    </source>
</reference>
<evidence type="ECO:0000313" key="4">
    <source>
        <dbReference type="EMBL" id="SEA64817.1"/>
    </source>
</evidence>
<feature type="domain" description="Tyr recombinase" evidence="3">
    <location>
        <begin position="228"/>
        <end position="409"/>
    </location>
</feature>
<dbReference type="Pfam" id="PF00589">
    <property type="entry name" value="Phage_integrase"/>
    <property type="match status" value="1"/>
</dbReference>
<dbReference type="SUPFAM" id="SSF56349">
    <property type="entry name" value="DNA breaking-rejoining enzymes"/>
    <property type="match status" value="1"/>
</dbReference>
<keyword evidence="2" id="KW-0233">DNA recombination</keyword>
<organism evidence="4 5">
    <name type="scientific">Acidovorax soli</name>
    <dbReference type="NCBI Taxonomy" id="592050"/>
    <lineage>
        <taxon>Bacteria</taxon>
        <taxon>Pseudomonadati</taxon>
        <taxon>Pseudomonadota</taxon>
        <taxon>Betaproteobacteria</taxon>
        <taxon>Burkholderiales</taxon>
        <taxon>Comamonadaceae</taxon>
        <taxon>Acidovorax</taxon>
    </lineage>
</organism>
<keyword evidence="5" id="KW-1185">Reference proteome</keyword>
<name>A0A1H4CWR0_9BURK</name>
<dbReference type="RefSeq" id="WP_235516236.1">
    <property type="nucleotide sequence ID" value="NZ_FNQJ01000021.1"/>
</dbReference>
<dbReference type="GO" id="GO:0006310">
    <property type="term" value="P:DNA recombination"/>
    <property type="evidence" value="ECO:0007669"/>
    <property type="project" value="UniProtKB-KW"/>
</dbReference>
<dbReference type="InterPro" id="IPR050090">
    <property type="entry name" value="Tyrosine_recombinase_XerCD"/>
</dbReference>
<dbReference type="PANTHER" id="PTHR30349:SF90">
    <property type="entry name" value="TYROSINE RECOMBINASE XERD"/>
    <property type="match status" value="1"/>
</dbReference>
<gene>
    <name evidence="4" type="ORF">SAMN05421875_12141</name>
</gene>
<proteinExistence type="predicted"/>
<dbReference type="CDD" id="cd01188">
    <property type="entry name" value="INT_RitA_C_like"/>
    <property type="match status" value="1"/>
</dbReference>
<dbReference type="InterPro" id="IPR011010">
    <property type="entry name" value="DNA_brk_join_enz"/>
</dbReference>
<dbReference type="InterPro" id="IPR013762">
    <property type="entry name" value="Integrase-like_cat_sf"/>
</dbReference>
<evidence type="ECO:0000313" key="5">
    <source>
        <dbReference type="Proteomes" id="UP000199002"/>
    </source>
</evidence>
<dbReference type="GO" id="GO:0015074">
    <property type="term" value="P:DNA integration"/>
    <property type="evidence" value="ECO:0007669"/>
    <property type="project" value="UniProtKB-KW"/>
</dbReference>
<evidence type="ECO:0000256" key="2">
    <source>
        <dbReference type="ARBA" id="ARBA00023172"/>
    </source>
</evidence>
<accession>A0A1H4CWR0</accession>
<dbReference type="AlphaFoldDB" id="A0A1H4CWR0"/>
<evidence type="ECO:0000256" key="1">
    <source>
        <dbReference type="ARBA" id="ARBA00022908"/>
    </source>
</evidence>
<dbReference type="GO" id="GO:0003677">
    <property type="term" value="F:DNA binding"/>
    <property type="evidence" value="ECO:0007669"/>
    <property type="project" value="InterPro"/>
</dbReference>
<dbReference type="InterPro" id="IPR002104">
    <property type="entry name" value="Integrase_catalytic"/>
</dbReference>